<organism evidence="1 2">
    <name type="scientific">Danio rerio</name>
    <name type="common">Zebrafish</name>
    <name type="synonym">Brachydanio rerio</name>
    <dbReference type="NCBI Taxonomy" id="7955"/>
    <lineage>
        <taxon>Eukaryota</taxon>
        <taxon>Metazoa</taxon>
        <taxon>Chordata</taxon>
        <taxon>Craniata</taxon>
        <taxon>Vertebrata</taxon>
        <taxon>Euteleostomi</taxon>
        <taxon>Actinopterygii</taxon>
        <taxon>Neopterygii</taxon>
        <taxon>Teleostei</taxon>
        <taxon>Ostariophysi</taxon>
        <taxon>Cypriniformes</taxon>
        <taxon>Danionidae</taxon>
        <taxon>Danioninae</taxon>
        <taxon>Danio</taxon>
    </lineage>
</organism>
<sequence>MATDKMDANGELDEILQRVADLQKWRDVFDSRGYALFSLFLRLELQQGCVKRPSEKKSDEDGEDSSHPASRPPSTSAQSHQFTAPYSIPQALAVSASLGGQAMSPELAVSLRTVLFGNTFHIFNYEWKKSFFKFREPFSEMAYALETERGGACAVQMVVQAHIIKYLLFNRSAESDCTIQSMMTVGEMEQRKALAAALTDILWAAGEEETVTVCLVTSERCFTPHLNYKLDSFTERLQLFTFKKKEEARAFIYEHIQCGTCTRLN</sequence>
<dbReference type="Proteomes" id="UP000000437">
    <property type="component" value="Chromosome 15"/>
</dbReference>
<evidence type="ECO:0000313" key="2">
    <source>
        <dbReference type="RefSeq" id="XP_073780459.1"/>
    </source>
</evidence>
<name>A0AC58HES8_DANRE</name>
<accession>A0AC58HES8</accession>
<reference evidence="2" key="1">
    <citation type="submission" date="2025-08" db="UniProtKB">
        <authorList>
            <consortium name="RefSeq"/>
        </authorList>
    </citation>
    <scope>IDENTIFICATION</scope>
    <source>
        <strain evidence="2">Tuebingen</strain>
        <tissue evidence="2">Fibroblasts and whole tissue</tissue>
    </source>
</reference>
<keyword evidence="2" id="KW-0378">Hydrolase</keyword>
<keyword evidence="1" id="KW-1185">Reference proteome</keyword>
<proteinExistence type="predicted"/>
<dbReference type="RefSeq" id="XP_073780459.1">
    <property type="nucleotide sequence ID" value="XM_073924358.1"/>
</dbReference>
<protein>
    <submittedName>
        <fullName evidence="2">Inactive ubiquitin carboxyl-terminal hydrolase MINDY-4B isoform X11</fullName>
    </submittedName>
</protein>
<gene>
    <name evidence="2" type="primary">mindy4b</name>
</gene>
<evidence type="ECO:0000313" key="1">
    <source>
        <dbReference type="Proteomes" id="UP000000437"/>
    </source>
</evidence>